<reference evidence="1" key="1">
    <citation type="journal article" date="2019" name="Sci. Rep.">
        <title>Draft genome of Tanacetum cinerariifolium, the natural source of mosquito coil.</title>
        <authorList>
            <person name="Yamashiro T."/>
            <person name="Shiraishi A."/>
            <person name="Satake H."/>
            <person name="Nakayama K."/>
        </authorList>
    </citation>
    <scope>NUCLEOTIDE SEQUENCE</scope>
</reference>
<accession>A0A699L6Q2</accession>
<organism evidence="1">
    <name type="scientific">Tanacetum cinerariifolium</name>
    <name type="common">Dalmatian daisy</name>
    <name type="synonym">Chrysanthemum cinerariifolium</name>
    <dbReference type="NCBI Taxonomy" id="118510"/>
    <lineage>
        <taxon>Eukaryota</taxon>
        <taxon>Viridiplantae</taxon>
        <taxon>Streptophyta</taxon>
        <taxon>Embryophyta</taxon>
        <taxon>Tracheophyta</taxon>
        <taxon>Spermatophyta</taxon>
        <taxon>Magnoliopsida</taxon>
        <taxon>eudicotyledons</taxon>
        <taxon>Gunneridae</taxon>
        <taxon>Pentapetalae</taxon>
        <taxon>asterids</taxon>
        <taxon>campanulids</taxon>
        <taxon>Asterales</taxon>
        <taxon>Asteraceae</taxon>
        <taxon>Asteroideae</taxon>
        <taxon>Anthemideae</taxon>
        <taxon>Anthemidinae</taxon>
        <taxon>Tanacetum</taxon>
    </lineage>
</organism>
<dbReference type="EMBL" id="BKCJ010586458">
    <property type="protein sequence ID" value="GFB25584.1"/>
    <property type="molecule type" value="Genomic_DNA"/>
</dbReference>
<comment type="caution">
    <text evidence="1">The sequence shown here is derived from an EMBL/GenBank/DDBJ whole genome shotgun (WGS) entry which is preliminary data.</text>
</comment>
<name>A0A699L6Q2_TANCI</name>
<protein>
    <submittedName>
        <fullName evidence="1">Uncharacterized protein</fullName>
    </submittedName>
</protein>
<gene>
    <name evidence="1" type="ORF">Tci_697555</name>
</gene>
<sequence length="107" mass="11582">MAGINLRTISAPQRFVISSDSFYHSGANNAEDEVDSFARPFVPVITAATTVTLTVDPAIVIKEKIVKPSLFFADSASLGGTDPAMGGFTNPSGSDFLYWWYSHCYQP</sequence>
<dbReference type="AlphaFoldDB" id="A0A699L6Q2"/>
<evidence type="ECO:0000313" key="1">
    <source>
        <dbReference type="EMBL" id="GFB25584.1"/>
    </source>
</evidence>
<proteinExistence type="predicted"/>